<evidence type="ECO:0000256" key="2">
    <source>
        <dbReference type="ARBA" id="ARBA00007208"/>
    </source>
</evidence>
<dbReference type="GO" id="GO:0015628">
    <property type="term" value="P:protein secretion by the type II secretion system"/>
    <property type="evidence" value="ECO:0007669"/>
    <property type="project" value="InterPro"/>
</dbReference>
<dbReference type="GO" id="GO:0005886">
    <property type="term" value="C:plasma membrane"/>
    <property type="evidence" value="ECO:0007669"/>
    <property type="project" value="UniProtKB-SubCell"/>
</dbReference>
<keyword evidence="6" id="KW-0997">Cell inner membrane</keyword>
<dbReference type="OrthoDB" id="6118198at2"/>
<evidence type="ECO:0000256" key="10">
    <source>
        <dbReference type="ARBA" id="ARBA00030772"/>
    </source>
</evidence>
<protein>
    <recommendedName>
        <fullName evidence="3">Type II secretion system protein N</fullName>
    </recommendedName>
    <alternativeName>
        <fullName evidence="10">General secretion pathway protein N</fullName>
    </alternativeName>
</protein>
<evidence type="ECO:0000256" key="5">
    <source>
        <dbReference type="ARBA" id="ARBA00022475"/>
    </source>
</evidence>
<reference evidence="11 12" key="1">
    <citation type="journal article" date="2007" name="Proc. Natl. Acad. Sci. U.S.A.">
        <title>Characterization of a marine gammaproteobacterium capable of aerobic anoxygenic photosynthesis.</title>
        <authorList>
            <person name="Fuchs B.M."/>
            <person name="Spring S."/>
            <person name="Teeling H."/>
            <person name="Quast C."/>
            <person name="Wulf J."/>
            <person name="Schattenhofer M."/>
            <person name="Yan S."/>
            <person name="Ferriera S."/>
            <person name="Johnson J."/>
            <person name="Glockner F.O."/>
            <person name="Amann R."/>
        </authorList>
    </citation>
    <scope>NUCLEOTIDE SEQUENCE [LARGE SCALE GENOMIC DNA]</scope>
    <source>
        <strain evidence="11">KT71</strain>
    </source>
</reference>
<dbReference type="HOGENOM" id="CLU_098599_0_0_6"/>
<name>A4A5K7_9GAMM</name>
<keyword evidence="12" id="KW-1185">Reference proteome</keyword>
<accession>A4A5K7</accession>
<evidence type="ECO:0000313" key="11">
    <source>
        <dbReference type="EMBL" id="EAQ99078.1"/>
    </source>
</evidence>
<dbReference type="STRING" id="314285.KT71_10632"/>
<dbReference type="EMBL" id="AAOA02000003">
    <property type="protein sequence ID" value="EAQ99078.1"/>
    <property type="molecule type" value="Genomic_DNA"/>
</dbReference>
<dbReference type="InterPro" id="IPR022792">
    <property type="entry name" value="T2SS_protein-GspN"/>
</dbReference>
<evidence type="ECO:0000313" key="12">
    <source>
        <dbReference type="Proteomes" id="UP000019205"/>
    </source>
</evidence>
<reference evidence="11 12" key="2">
    <citation type="journal article" date="2009" name="PLoS ONE">
        <title>The photosynthetic apparatus and its regulation in the aerobic gammaproteobacterium Congregibacter litoralis gen. nov., sp. nov.</title>
        <authorList>
            <person name="Spring S."/>
            <person name="Lunsdorf H."/>
            <person name="Fuchs B.M."/>
            <person name="Tindall B.J."/>
        </authorList>
    </citation>
    <scope>NUCLEOTIDE SEQUENCE [LARGE SCALE GENOMIC DNA]</scope>
    <source>
        <strain evidence="11">KT71</strain>
    </source>
</reference>
<evidence type="ECO:0000256" key="1">
    <source>
        <dbReference type="ARBA" id="ARBA00004533"/>
    </source>
</evidence>
<evidence type="ECO:0000256" key="4">
    <source>
        <dbReference type="ARBA" id="ARBA00022448"/>
    </source>
</evidence>
<dbReference type="eggNOG" id="ENOG502ZC38">
    <property type="taxonomic scope" value="Bacteria"/>
</dbReference>
<keyword evidence="8" id="KW-0653">Protein transport</keyword>
<proteinExistence type="inferred from homology"/>
<comment type="subcellular location">
    <subcellularLocation>
        <location evidence="1">Cell inner membrane</location>
    </subcellularLocation>
</comment>
<dbReference type="RefSeq" id="WP_008294563.1">
    <property type="nucleotide sequence ID" value="NZ_CM002299.1"/>
</dbReference>
<comment type="similarity">
    <text evidence="2">Belongs to the GSP N family.</text>
</comment>
<organism evidence="11 12">
    <name type="scientific">Congregibacter litoralis KT71</name>
    <dbReference type="NCBI Taxonomy" id="314285"/>
    <lineage>
        <taxon>Bacteria</taxon>
        <taxon>Pseudomonadati</taxon>
        <taxon>Pseudomonadota</taxon>
        <taxon>Gammaproteobacteria</taxon>
        <taxon>Cellvibrionales</taxon>
        <taxon>Halieaceae</taxon>
        <taxon>Congregibacter</taxon>
    </lineage>
</organism>
<keyword evidence="7" id="KW-0812">Transmembrane</keyword>
<evidence type="ECO:0000256" key="6">
    <source>
        <dbReference type="ARBA" id="ARBA00022519"/>
    </source>
</evidence>
<evidence type="ECO:0000256" key="8">
    <source>
        <dbReference type="ARBA" id="ARBA00022927"/>
    </source>
</evidence>
<sequence>MRPLLWSGAFLGALLLLLLASLQTPARVLSYVLNSQQVQLSAMSGTLGHGSAMRARVQTPGGYLHLGEVNWTLDLMSLVTLSPKVHLRSAWGEQRGTLELSVAGDVLIIEDLDVSLDAALLQRLLPVELTGRLELLFDELRVTRSDLLSAEGRLVWQGAAWQSPRGVHVLGSYAASITSPVEQQVIADVVTLAGPVEASGVVDLDQKRFTIDLRIESPGQALDAELAQALSLIASPEENGYRLRLDGEVAQGP</sequence>
<dbReference type="Pfam" id="PF01203">
    <property type="entry name" value="T2SSN"/>
    <property type="match status" value="1"/>
</dbReference>
<gene>
    <name evidence="11" type="ORF">KT71_10632</name>
</gene>
<comment type="caution">
    <text evidence="11">The sequence shown here is derived from an EMBL/GenBank/DDBJ whole genome shotgun (WGS) entry which is preliminary data.</text>
</comment>
<evidence type="ECO:0000256" key="3">
    <source>
        <dbReference type="ARBA" id="ARBA00021563"/>
    </source>
</evidence>
<dbReference type="AlphaFoldDB" id="A4A5K7"/>
<keyword evidence="5" id="KW-1003">Cell membrane</keyword>
<evidence type="ECO:0000256" key="9">
    <source>
        <dbReference type="ARBA" id="ARBA00023136"/>
    </source>
</evidence>
<dbReference type="GO" id="GO:0015627">
    <property type="term" value="C:type II protein secretion system complex"/>
    <property type="evidence" value="ECO:0007669"/>
    <property type="project" value="InterPro"/>
</dbReference>
<keyword evidence="9" id="KW-0472">Membrane</keyword>
<keyword evidence="4" id="KW-0813">Transport</keyword>
<dbReference type="Proteomes" id="UP000019205">
    <property type="component" value="Chromosome"/>
</dbReference>
<evidence type="ECO:0000256" key="7">
    <source>
        <dbReference type="ARBA" id="ARBA00022692"/>
    </source>
</evidence>